<dbReference type="Pfam" id="PF07849">
    <property type="entry name" value="DUF1641"/>
    <property type="match status" value="1"/>
</dbReference>
<reference evidence="1 2" key="1">
    <citation type="submission" date="2016-10" db="EMBL/GenBank/DDBJ databases">
        <authorList>
            <person name="de Groot N.N."/>
        </authorList>
    </citation>
    <scope>NUCLEOTIDE SEQUENCE [LARGE SCALE GENOMIC DNA]</scope>
    <source>
        <strain evidence="1 2">CGMCC 1.10449</strain>
    </source>
</reference>
<organism evidence="1 2">
    <name type="scientific">Virgibacillus salinus</name>
    <dbReference type="NCBI Taxonomy" id="553311"/>
    <lineage>
        <taxon>Bacteria</taxon>
        <taxon>Bacillati</taxon>
        <taxon>Bacillota</taxon>
        <taxon>Bacilli</taxon>
        <taxon>Bacillales</taxon>
        <taxon>Bacillaceae</taxon>
        <taxon>Virgibacillus</taxon>
    </lineage>
</organism>
<dbReference type="AlphaFoldDB" id="A0A1H1CNZ5"/>
<name>A0A1H1CNZ5_9BACI</name>
<dbReference type="PANTHER" id="PTHR38433">
    <property type="match status" value="1"/>
</dbReference>
<dbReference type="RefSeq" id="WP_254788757.1">
    <property type="nucleotide sequence ID" value="NZ_FNKD01000002.1"/>
</dbReference>
<gene>
    <name evidence="1" type="ORF">SAMN05216231_2343</name>
</gene>
<dbReference type="EMBL" id="FNKD01000002">
    <property type="protein sequence ID" value="SDQ66017.1"/>
    <property type="molecule type" value="Genomic_DNA"/>
</dbReference>
<sequence length="159" mass="17959">MMSNPITNIKRMEIPEETIKERNLDDVARAVSENKEAILKGIELLATLNKSDTLDTVNALVKHKEDALENVMGELNKPQYSGTLENLSKLFLFIGELKVDEIQYFADRLNSGMEVASTSEDSVKTSYVDLLKALKDPEINRSITMLLHFLRGMGREQKT</sequence>
<accession>A0A1H1CNZ5</accession>
<dbReference type="PANTHER" id="PTHR38433:SF1">
    <property type="entry name" value="DUF1641 DOMAIN-CONTAINING PROTEIN"/>
    <property type="match status" value="1"/>
</dbReference>
<dbReference type="STRING" id="553311.SAMN05216231_2343"/>
<evidence type="ECO:0000313" key="1">
    <source>
        <dbReference type="EMBL" id="SDQ66017.1"/>
    </source>
</evidence>
<evidence type="ECO:0000313" key="2">
    <source>
        <dbReference type="Proteomes" id="UP000199444"/>
    </source>
</evidence>
<protein>
    <submittedName>
        <fullName evidence="1">Uncharacterized conserved protein YjgD, DUF1641 family</fullName>
    </submittedName>
</protein>
<proteinExistence type="predicted"/>
<dbReference type="Proteomes" id="UP000199444">
    <property type="component" value="Unassembled WGS sequence"/>
</dbReference>
<keyword evidence="2" id="KW-1185">Reference proteome</keyword>
<dbReference type="InterPro" id="IPR012440">
    <property type="entry name" value="DUF1641"/>
</dbReference>